<protein>
    <submittedName>
        <fullName evidence="1">Uncharacterized protein</fullName>
    </submittedName>
</protein>
<dbReference type="EMBL" id="RCHS01002370">
    <property type="protein sequence ID" value="RMX47826.1"/>
    <property type="molecule type" value="Genomic_DNA"/>
</dbReference>
<proteinExistence type="predicted"/>
<evidence type="ECO:0000313" key="1">
    <source>
        <dbReference type="EMBL" id="RMX47826.1"/>
    </source>
</evidence>
<gene>
    <name evidence="1" type="ORF">pdam_00008553</name>
</gene>
<reference evidence="1 2" key="1">
    <citation type="journal article" date="2018" name="Sci. Rep.">
        <title>Comparative analysis of the Pocillopora damicornis genome highlights role of immune system in coral evolution.</title>
        <authorList>
            <person name="Cunning R."/>
            <person name="Bay R.A."/>
            <person name="Gillette P."/>
            <person name="Baker A.C."/>
            <person name="Traylor-Knowles N."/>
        </authorList>
    </citation>
    <scope>NUCLEOTIDE SEQUENCE [LARGE SCALE GENOMIC DNA]</scope>
    <source>
        <strain evidence="1">RSMAS</strain>
        <tissue evidence="1">Whole animal</tissue>
    </source>
</reference>
<accession>A0A3M6U2K8</accession>
<dbReference type="AlphaFoldDB" id="A0A3M6U2K8"/>
<keyword evidence="2" id="KW-1185">Reference proteome</keyword>
<dbReference type="Proteomes" id="UP000275408">
    <property type="component" value="Unassembled WGS sequence"/>
</dbReference>
<organism evidence="1 2">
    <name type="scientific">Pocillopora damicornis</name>
    <name type="common">Cauliflower coral</name>
    <name type="synonym">Millepora damicornis</name>
    <dbReference type="NCBI Taxonomy" id="46731"/>
    <lineage>
        <taxon>Eukaryota</taxon>
        <taxon>Metazoa</taxon>
        <taxon>Cnidaria</taxon>
        <taxon>Anthozoa</taxon>
        <taxon>Hexacorallia</taxon>
        <taxon>Scleractinia</taxon>
        <taxon>Astrocoeniina</taxon>
        <taxon>Pocilloporidae</taxon>
        <taxon>Pocillopora</taxon>
    </lineage>
</organism>
<sequence length="115" mass="13276">MRSIEIVKRKTYPCGKGKKISAEDDFDLQRFKLNKKTLAIANKSRAKQSNEGTPSPLPYVQGIFLPNLRILSRKNNEPTLFIPFCNDCDHKYIVQTKRQFGTSLKEHHLRKENSA</sequence>
<evidence type="ECO:0000313" key="2">
    <source>
        <dbReference type="Proteomes" id="UP000275408"/>
    </source>
</evidence>
<comment type="caution">
    <text evidence="1">The sequence shown here is derived from an EMBL/GenBank/DDBJ whole genome shotgun (WGS) entry which is preliminary data.</text>
</comment>
<name>A0A3M6U2K8_POCDA</name>